<dbReference type="OrthoDB" id="7736976at2759"/>
<name>A0A0M4EU44_DROBS</name>
<keyword evidence="4" id="KW-1185">Reference proteome</keyword>
<dbReference type="OMA" id="QVFVIWL"/>
<keyword evidence="1" id="KW-0175">Coiled coil</keyword>
<evidence type="ECO:0000259" key="2">
    <source>
        <dbReference type="Pfam" id="PF15866"/>
    </source>
</evidence>
<dbReference type="InterPro" id="IPR031732">
    <property type="entry name" value="DUF4729"/>
</dbReference>
<protein>
    <submittedName>
        <fullName evidence="3">CG12923</fullName>
    </submittedName>
</protein>
<dbReference type="Proteomes" id="UP000494163">
    <property type="component" value="Chromosome 2R"/>
</dbReference>
<evidence type="ECO:0000313" key="3">
    <source>
        <dbReference type="EMBL" id="ALC40870.1"/>
    </source>
</evidence>
<evidence type="ECO:0000256" key="1">
    <source>
        <dbReference type="SAM" id="Coils"/>
    </source>
</evidence>
<feature type="coiled-coil region" evidence="1">
    <location>
        <begin position="16"/>
        <end position="70"/>
    </location>
</feature>
<organism evidence="3 4">
    <name type="scientific">Drosophila busckii</name>
    <name type="common">Fruit fly</name>
    <dbReference type="NCBI Taxonomy" id="30019"/>
    <lineage>
        <taxon>Eukaryota</taxon>
        <taxon>Metazoa</taxon>
        <taxon>Ecdysozoa</taxon>
        <taxon>Arthropoda</taxon>
        <taxon>Hexapoda</taxon>
        <taxon>Insecta</taxon>
        <taxon>Pterygota</taxon>
        <taxon>Neoptera</taxon>
        <taxon>Endopterygota</taxon>
        <taxon>Diptera</taxon>
        <taxon>Brachycera</taxon>
        <taxon>Muscomorpha</taxon>
        <taxon>Ephydroidea</taxon>
        <taxon>Drosophilidae</taxon>
        <taxon>Drosophila</taxon>
    </lineage>
</organism>
<evidence type="ECO:0000313" key="4">
    <source>
        <dbReference type="Proteomes" id="UP000494163"/>
    </source>
</evidence>
<dbReference type="STRING" id="30019.A0A0M4EU44"/>
<feature type="domain" description="DUF4729" evidence="2">
    <location>
        <begin position="109"/>
        <end position="307"/>
    </location>
</feature>
<gene>
    <name evidence="3" type="ORF">Dbus_chr2Rg449</name>
</gene>
<dbReference type="AlphaFoldDB" id="A0A0M4EU44"/>
<dbReference type="Pfam" id="PF15866">
    <property type="entry name" value="DUF4729"/>
    <property type="match status" value="1"/>
</dbReference>
<accession>A0A0M4EU44</accession>
<dbReference type="EMBL" id="CP012524">
    <property type="protein sequence ID" value="ALC40870.1"/>
    <property type="molecule type" value="Genomic_DNA"/>
</dbReference>
<sequence>MDTQAEQSLPATKPSIDELRVQFENYKLRCEQQNKLEESKLQTFCLDDEMQQLHEDLLLLRQGLEQLQLQNSNPDAIEQCPLSSNGIEQSQPQSQQEDKPLIISTGESQCLFEHCRRRVDSQLLLLHYISDHSSGAEGFQSCYSVAEGERVVLTFNAQSCAYQTNKVIGLLAYSGSLLQLQMRPKRRHVYNSFLPQQHAHLEDHVPVVVLICRTSACAGLKDKQLAARVLKRAQPENEVYVIWLVTPQQRLQLNATLSICGRDAAKRCSSIVAVRQVRHSQNTCRFMPVDANYWRLSFGEMQKISNNFRDDLHLEIALTELEERLF</sequence>
<proteinExistence type="predicted"/>
<reference evidence="3 4" key="1">
    <citation type="submission" date="2015-08" db="EMBL/GenBank/DDBJ databases">
        <title>Ancestral chromatin configuration constrains chromatin evolution on differentiating sex chromosomes in Drosophila.</title>
        <authorList>
            <person name="Zhou Q."/>
            <person name="Bachtrog D."/>
        </authorList>
    </citation>
    <scope>NUCLEOTIDE SEQUENCE [LARGE SCALE GENOMIC DNA]</scope>
    <source>
        <tissue evidence="3">Whole larvae</tissue>
    </source>
</reference>